<dbReference type="SUPFAM" id="SSF51735">
    <property type="entry name" value="NAD(P)-binding Rossmann-fold domains"/>
    <property type="match status" value="1"/>
</dbReference>
<dbReference type="Gene3D" id="3.40.50.720">
    <property type="entry name" value="NAD(P)-binding Rossmann-like Domain"/>
    <property type="match status" value="1"/>
</dbReference>
<dbReference type="InterPro" id="IPR051538">
    <property type="entry name" value="Acyl-CoA_Synth/Transferase"/>
</dbReference>
<dbReference type="EMBL" id="JBGOSP010000032">
    <property type="protein sequence ID" value="MFA3842075.1"/>
    <property type="molecule type" value="Genomic_DNA"/>
</dbReference>
<dbReference type="SMART" id="SM00881">
    <property type="entry name" value="CoA_binding"/>
    <property type="match status" value="1"/>
</dbReference>
<dbReference type="InterPro" id="IPR032875">
    <property type="entry name" value="Succ_CoA_lig_flav_dom"/>
</dbReference>
<evidence type="ECO:0000313" key="6">
    <source>
        <dbReference type="Proteomes" id="UP001571476"/>
    </source>
</evidence>
<gene>
    <name evidence="5" type="ORF">ACEG43_38780</name>
</gene>
<dbReference type="Pfam" id="PF13549">
    <property type="entry name" value="ATP-grasp_5"/>
    <property type="match status" value="1"/>
</dbReference>
<name>A0ABV4SV78_9ACTN</name>
<dbReference type="SUPFAM" id="SSF56059">
    <property type="entry name" value="Glutathione synthetase ATP-binding domain-like"/>
    <property type="match status" value="1"/>
</dbReference>
<organism evidence="5 6">
    <name type="scientific">Streptomyces aureus</name>
    <dbReference type="NCBI Taxonomy" id="193461"/>
    <lineage>
        <taxon>Bacteria</taxon>
        <taxon>Bacillati</taxon>
        <taxon>Actinomycetota</taxon>
        <taxon>Actinomycetes</taxon>
        <taxon>Kitasatosporales</taxon>
        <taxon>Streptomycetaceae</taxon>
        <taxon>Streptomyces</taxon>
    </lineage>
</organism>
<proteinExistence type="predicted"/>
<evidence type="ECO:0000313" key="5">
    <source>
        <dbReference type="EMBL" id="MFA3842075.1"/>
    </source>
</evidence>
<keyword evidence="2" id="KW-0547">Nucleotide-binding</keyword>
<reference evidence="5 6" key="1">
    <citation type="submission" date="2024-08" db="EMBL/GenBank/DDBJ databases">
        <title>Genome sequence of Streptomyces aureus CACIA-1.46HGO.</title>
        <authorList>
            <person name="Evangelista-Martinez Z."/>
        </authorList>
    </citation>
    <scope>NUCLEOTIDE SEQUENCE [LARGE SCALE GENOMIC DNA]</scope>
    <source>
        <strain evidence="5 6">CACIA-1.46HGO</strain>
    </source>
</reference>
<evidence type="ECO:0000259" key="4">
    <source>
        <dbReference type="SMART" id="SM00881"/>
    </source>
</evidence>
<evidence type="ECO:0000256" key="3">
    <source>
        <dbReference type="ARBA" id="ARBA00022840"/>
    </source>
</evidence>
<keyword evidence="1 5" id="KW-0436">Ligase</keyword>
<evidence type="ECO:0000256" key="1">
    <source>
        <dbReference type="ARBA" id="ARBA00022598"/>
    </source>
</evidence>
<protein>
    <submittedName>
        <fullName evidence="5">Acetate--CoA ligase family protein</fullName>
    </submittedName>
</protein>
<keyword evidence="3" id="KW-0067">ATP-binding</keyword>
<dbReference type="Gene3D" id="3.30.1490.20">
    <property type="entry name" value="ATP-grasp fold, A domain"/>
    <property type="match status" value="1"/>
</dbReference>
<dbReference type="GO" id="GO:0016874">
    <property type="term" value="F:ligase activity"/>
    <property type="evidence" value="ECO:0007669"/>
    <property type="project" value="UniProtKB-KW"/>
</dbReference>
<dbReference type="Pfam" id="PF13380">
    <property type="entry name" value="CoA_binding_2"/>
    <property type="match status" value="1"/>
</dbReference>
<dbReference type="Gene3D" id="3.40.50.261">
    <property type="entry name" value="Succinyl-CoA synthetase domains"/>
    <property type="match status" value="2"/>
</dbReference>
<dbReference type="Pfam" id="PF13607">
    <property type="entry name" value="Succ_CoA_lig"/>
    <property type="match status" value="1"/>
</dbReference>
<dbReference type="InterPro" id="IPR013815">
    <property type="entry name" value="ATP_grasp_subdomain_1"/>
</dbReference>
<dbReference type="RefSeq" id="WP_372566131.1">
    <property type="nucleotide sequence ID" value="NZ_JBGOSP010000032.1"/>
</dbReference>
<feature type="domain" description="CoA-binding" evidence="4">
    <location>
        <begin position="10"/>
        <end position="107"/>
    </location>
</feature>
<keyword evidence="6" id="KW-1185">Reference proteome</keyword>
<accession>A0ABV4SV78</accession>
<dbReference type="Gene3D" id="3.30.470.20">
    <property type="entry name" value="ATP-grasp fold, B domain"/>
    <property type="match status" value="1"/>
</dbReference>
<dbReference type="Proteomes" id="UP001571476">
    <property type="component" value="Unassembled WGS sequence"/>
</dbReference>
<comment type="caution">
    <text evidence="5">The sequence shown here is derived from an EMBL/GenBank/DDBJ whole genome shotgun (WGS) entry which is preliminary data.</text>
</comment>
<evidence type="ECO:0000256" key="2">
    <source>
        <dbReference type="ARBA" id="ARBA00022741"/>
    </source>
</evidence>
<sequence length="706" mass="74489">MPSFADISRLVRPNRVAVVGASDRPGSFGRSTYNNVRNNSSVPGGTFPVNPAYETVLGDQAYPTVSAIPGEPVDVAIVLVAAGAVLDVVKDCASAGTRHVMVLSSGFSESDDSGADLQQQIVETAHAAGMRVYGPNSPGLTNNADGVLLTMSPVAGDDVSLGPVGLVTQGGGLGRAVMQWRDRGLGIGLWASPGNEADLDVSDFINHMVDDDRLRVIGAVVEGFSDGEKFIAAARRAQEARKPLVVLKIGRSEYGQKTAASHTASIAGNDVVADAVFRQHGVIRVDDVDELAETLLLFHKALDADVSRAGQVCVYSFSGGTASLGADMIGAAGLQLAEFTEQTAEALVERAPSFGFVDNPVDLTTKVFTDSELNRAVFQLICDDPNVGSILFAMPADYGDSTVSVTTDALEIAARHDTLLIPVWMSPKHGGGYDVLSSAGFAPFDGLNRAVTALTRVVEWAKVSLSPTPAADLAAAAPHDESGAARAALGYDEARALLERYGLRFPAEEFATSAQEAADAQRRIGRPVAMKLSAKGLVHKTEVGGVALHITSPEEAARVYATMTDPERLALFGFTADGVYLQEMVGDGLDVLVGAHHDEVFGPVLTVGTGGIETEIEKDVLHLAIPFTDEQFTRALRPLRLWQRMQGVRGGRAADTAQLAHMAQAFATMFLEEAERLAEIEINPLRMVVSASGTDCVTLDAVLLAR</sequence>
<dbReference type="InterPro" id="IPR016102">
    <property type="entry name" value="Succinyl-CoA_synth-like"/>
</dbReference>
<dbReference type="InterPro" id="IPR036291">
    <property type="entry name" value="NAD(P)-bd_dom_sf"/>
</dbReference>
<dbReference type="PANTHER" id="PTHR43334">
    <property type="entry name" value="ACETATE--COA LIGASE [ADP-FORMING]"/>
    <property type="match status" value="1"/>
</dbReference>
<dbReference type="PANTHER" id="PTHR43334:SF1">
    <property type="entry name" value="3-HYDROXYPROPIONATE--COA LIGASE [ADP-FORMING]"/>
    <property type="match status" value="1"/>
</dbReference>
<dbReference type="SUPFAM" id="SSF52210">
    <property type="entry name" value="Succinyl-CoA synthetase domains"/>
    <property type="match status" value="2"/>
</dbReference>
<dbReference type="InterPro" id="IPR003781">
    <property type="entry name" value="CoA-bd"/>
</dbReference>